<protein>
    <submittedName>
        <fullName evidence="1">2975_t:CDS:1</fullName>
    </submittedName>
</protein>
<dbReference type="SUPFAM" id="SSF52047">
    <property type="entry name" value="RNI-like"/>
    <property type="match status" value="1"/>
</dbReference>
<accession>A0A9N9C6E2</accession>
<evidence type="ECO:0000313" key="1">
    <source>
        <dbReference type="EMBL" id="CAG8589308.1"/>
    </source>
</evidence>
<keyword evidence="2" id="KW-1185">Reference proteome</keyword>
<comment type="caution">
    <text evidence="1">The sequence shown here is derived from an EMBL/GenBank/DDBJ whole genome shotgun (WGS) entry which is preliminary data.</text>
</comment>
<dbReference type="Proteomes" id="UP000789508">
    <property type="component" value="Unassembled WGS sequence"/>
</dbReference>
<gene>
    <name evidence="1" type="ORF">ALEPTO_LOCUS7626</name>
</gene>
<dbReference type="Gene3D" id="3.80.10.10">
    <property type="entry name" value="Ribonuclease Inhibitor"/>
    <property type="match status" value="1"/>
</dbReference>
<dbReference type="OrthoDB" id="2401297at2759"/>
<organism evidence="1 2">
    <name type="scientific">Ambispora leptoticha</name>
    <dbReference type="NCBI Taxonomy" id="144679"/>
    <lineage>
        <taxon>Eukaryota</taxon>
        <taxon>Fungi</taxon>
        <taxon>Fungi incertae sedis</taxon>
        <taxon>Mucoromycota</taxon>
        <taxon>Glomeromycotina</taxon>
        <taxon>Glomeromycetes</taxon>
        <taxon>Archaeosporales</taxon>
        <taxon>Ambisporaceae</taxon>
        <taxon>Ambispora</taxon>
    </lineage>
</organism>
<dbReference type="InterPro" id="IPR032675">
    <property type="entry name" value="LRR_dom_sf"/>
</dbReference>
<proteinExistence type="predicted"/>
<sequence length="385" mass="44137">MSNLIPDILHQIFENIIGTYSFTFGRPKYKLLYPCILVNRTWCQTAIPILYREPFIRRNKNGYKLISTFLKLINDEKRALLYENDQRDVIFDGIMQCQRPLFDYSSYMYNLHYDAMLKNIDEWCQLKASSTTKTLNSEKQRKMISSTKNIFSHLFQKQSKSKSESIENMGADKDSHGLQCAIVDALLTLFIEHFVRLSKLRVNFYDQENYVKNMLLVQNIKLLSMIKEIYLTVGLHNNKFFISLAECCQTLELILIEFGTTDITGESISTLIQAQKKLCSITTIGMTNPCSNQLISSLASQSSSLKRAEFIGADFSKSTPWHGLASCTKLNTLTISHCQNIDDEMAQPLFDAKFECLSDVTITSDSCVKLSEWVQKFNSSPSQSY</sequence>
<evidence type="ECO:0000313" key="2">
    <source>
        <dbReference type="Proteomes" id="UP000789508"/>
    </source>
</evidence>
<dbReference type="AlphaFoldDB" id="A0A9N9C6E2"/>
<reference evidence="1" key="1">
    <citation type="submission" date="2021-06" db="EMBL/GenBank/DDBJ databases">
        <authorList>
            <person name="Kallberg Y."/>
            <person name="Tangrot J."/>
            <person name="Rosling A."/>
        </authorList>
    </citation>
    <scope>NUCLEOTIDE SEQUENCE</scope>
    <source>
        <strain evidence="1">FL130A</strain>
    </source>
</reference>
<name>A0A9N9C6E2_9GLOM</name>
<dbReference type="EMBL" id="CAJVPS010003460">
    <property type="protein sequence ID" value="CAG8589308.1"/>
    <property type="molecule type" value="Genomic_DNA"/>
</dbReference>